<dbReference type="Gene3D" id="3.90.25.10">
    <property type="entry name" value="UDP-galactose 4-epimerase, domain 1"/>
    <property type="match status" value="1"/>
</dbReference>
<dbReference type="SUPFAM" id="SSF51735">
    <property type="entry name" value="NAD(P)-binding Rossmann-fold domains"/>
    <property type="match status" value="1"/>
</dbReference>
<evidence type="ECO:0000256" key="2">
    <source>
        <dbReference type="ARBA" id="ARBA00005372"/>
    </source>
</evidence>
<dbReference type="InterPro" id="IPR008030">
    <property type="entry name" value="NmrA-like"/>
</dbReference>
<accession>A0A067SRA2</accession>
<dbReference type="PANTHER" id="PTHR43162:SF1">
    <property type="entry name" value="PRESTALK A DIFFERENTIATION PROTEIN A"/>
    <property type="match status" value="1"/>
</dbReference>
<dbReference type="GO" id="GO:0035835">
    <property type="term" value="P:indole alkaloid biosynthetic process"/>
    <property type="evidence" value="ECO:0007669"/>
    <property type="project" value="UniProtKB-UniPathway"/>
</dbReference>
<dbReference type="Proteomes" id="UP000027222">
    <property type="component" value="Unassembled WGS sequence"/>
</dbReference>
<protein>
    <recommendedName>
        <fullName evidence="5">NmrA-like domain-containing protein</fullName>
    </recommendedName>
</protein>
<dbReference type="GO" id="GO:0016491">
    <property type="term" value="F:oxidoreductase activity"/>
    <property type="evidence" value="ECO:0007669"/>
    <property type="project" value="UniProtKB-KW"/>
</dbReference>
<comment type="pathway">
    <text evidence="1">Alkaloid biosynthesis; ergot alkaloid biosynthesis.</text>
</comment>
<dbReference type="EMBL" id="KL142388">
    <property type="protein sequence ID" value="KDR72552.1"/>
    <property type="molecule type" value="Genomic_DNA"/>
</dbReference>
<dbReference type="OrthoDB" id="419598at2759"/>
<dbReference type="Pfam" id="PF05368">
    <property type="entry name" value="NmrA"/>
    <property type="match status" value="1"/>
</dbReference>
<dbReference type="UniPathway" id="UPA00327"/>
<evidence type="ECO:0000313" key="6">
    <source>
        <dbReference type="EMBL" id="KDR72552.1"/>
    </source>
</evidence>
<dbReference type="InterPro" id="IPR036291">
    <property type="entry name" value="NAD(P)-bd_dom_sf"/>
</dbReference>
<dbReference type="STRING" id="685588.A0A067SRA2"/>
<feature type="domain" description="NmrA-like" evidence="5">
    <location>
        <begin position="3"/>
        <end position="240"/>
    </location>
</feature>
<keyword evidence="7" id="KW-1185">Reference proteome</keyword>
<sequence length="279" mass="30820">MSILITGGTGQTGGRLAQLLHANNHSVLVASRSGVAPEPFKAVKFDWSDEKTFGNPFKVDSNIDKIYLIAPPIFDSLPVVKPFIDFAISKGVKRFVHGSSSSMDKGDIVDGKIHEYLVDSGVDYTIIRPTWFIENLGTFFATSIRDSDEIITVAKNGRVAFVGVDDIAQAAYHALVAKESLNTEFFVVGPDLYSYDEVAAILTNQLGRKITHRRISHKESRRLWEGFGLTPEYAAMLTTMEAKISKGYEEAIAKTNKTIIGQKRLTDYIAANKALWIKS</sequence>
<dbReference type="PANTHER" id="PTHR43162">
    <property type="match status" value="1"/>
</dbReference>
<evidence type="ECO:0000259" key="5">
    <source>
        <dbReference type="Pfam" id="PF05368"/>
    </source>
</evidence>
<gene>
    <name evidence="6" type="ORF">GALMADRAFT_73711</name>
</gene>
<dbReference type="InterPro" id="IPR051604">
    <property type="entry name" value="Ergot_Alk_Oxidoreductase"/>
</dbReference>
<proteinExistence type="inferred from homology"/>
<evidence type="ECO:0000256" key="1">
    <source>
        <dbReference type="ARBA" id="ARBA00005107"/>
    </source>
</evidence>
<dbReference type="InterPro" id="IPR019901">
    <property type="entry name" value="Ergot_alkaloid_biosynthesis"/>
</dbReference>
<dbReference type="NCBIfam" id="TIGR03649">
    <property type="entry name" value="ergot_EASG"/>
    <property type="match status" value="1"/>
</dbReference>
<dbReference type="AlphaFoldDB" id="A0A067SRA2"/>
<organism evidence="6 7">
    <name type="scientific">Galerina marginata (strain CBS 339.88)</name>
    <dbReference type="NCBI Taxonomy" id="685588"/>
    <lineage>
        <taxon>Eukaryota</taxon>
        <taxon>Fungi</taxon>
        <taxon>Dikarya</taxon>
        <taxon>Basidiomycota</taxon>
        <taxon>Agaricomycotina</taxon>
        <taxon>Agaricomycetes</taxon>
        <taxon>Agaricomycetidae</taxon>
        <taxon>Agaricales</taxon>
        <taxon>Agaricineae</taxon>
        <taxon>Strophariaceae</taxon>
        <taxon>Galerina</taxon>
    </lineage>
</organism>
<evidence type="ECO:0000256" key="4">
    <source>
        <dbReference type="ARBA" id="ARBA00023002"/>
    </source>
</evidence>
<name>A0A067SRA2_GALM3</name>
<dbReference type="HOGENOM" id="CLU_007383_10_6_1"/>
<keyword evidence="4" id="KW-0560">Oxidoreductase</keyword>
<evidence type="ECO:0000313" key="7">
    <source>
        <dbReference type="Proteomes" id="UP000027222"/>
    </source>
</evidence>
<dbReference type="Gene3D" id="3.40.50.720">
    <property type="entry name" value="NAD(P)-binding Rossmann-like Domain"/>
    <property type="match status" value="1"/>
</dbReference>
<evidence type="ECO:0000256" key="3">
    <source>
        <dbReference type="ARBA" id="ARBA00022589"/>
    </source>
</evidence>
<keyword evidence="3" id="KW-0017">Alkaloid metabolism</keyword>
<comment type="similarity">
    <text evidence="2">Belongs to the fgaFS/easG family.</text>
</comment>
<reference evidence="7" key="1">
    <citation type="journal article" date="2014" name="Proc. Natl. Acad. Sci. U.S.A.">
        <title>Extensive sampling of basidiomycete genomes demonstrates inadequacy of the white-rot/brown-rot paradigm for wood decay fungi.</title>
        <authorList>
            <person name="Riley R."/>
            <person name="Salamov A.A."/>
            <person name="Brown D.W."/>
            <person name="Nagy L.G."/>
            <person name="Floudas D."/>
            <person name="Held B.W."/>
            <person name="Levasseur A."/>
            <person name="Lombard V."/>
            <person name="Morin E."/>
            <person name="Otillar R."/>
            <person name="Lindquist E.A."/>
            <person name="Sun H."/>
            <person name="LaButti K.M."/>
            <person name="Schmutz J."/>
            <person name="Jabbour D."/>
            <person name="Luo H."/>
            <person name="Baker S.E."/>
            <person name="Pisabarro A.G."/>
            <person name="Walton J.D."/>
            <person name="Blanchette R.A."/>
            <person name="Henrissat B."/>
            <person name="Martin F."/>
            <person name="Cullen D."/>
            <person name="Hibbett D.S."/>
            <person name="Grigoriev I.V."/>
        </authorList>
    </citation>
    <scope>NUCLEOTIDE SEQUENCE [LARGE SCALE GENOMIC DNA]</scope>
    <source>
        <strain evidence="7">CBS 339.88</strain>
    </source>
</reference>